<keyword evidence="20" id="KW-1185">Reference proteome</keyword>
<dbReference type="GO" id="GO:0005886">
    <property type="term" value="C:plasma membrane"/>
    <property type="evidence" value="ECO:0007669"/>
    <property type="project" value="UniProtKB-SubCell"/>
</dbReference>
<name>A0A7Y0HBW0_9GAMM</name>
<sequence length="900" mass="101295">MLLKAIQVFCYVVFLGLLTTYACDVRATTPADAFIYTEQQQDINLFQVGTLLAASYDGFPDNSSQVATWVDNQQLQTSTTYYSGSYWLVVELENQTQLAELVLFPYNTLVSRIETRVYDMTDPTSEAARYVTGGVEKNEFAFHYGNQISLTPGKRYFLITKYESDYFYTPPKLVLKPYTDFFAQITIENMVMMLCFGVGIALGLYNLLIYFGARDVTHLYYALFTACWVFAWSQFFHIPDQLFGFYNAHFHWLGFVLIPLINVLFFNNLLKLKDSFPQLSKASIILAVVATAGLPFAAIWPGFGFIWATIVTGGTLCLGLYIGVRSWMSGFKPARYFVFAYLAMAIPNMVGNLTNLGVLTPIAIDLYLLGLIGTALDAILLAFAVANKFSLLHDENVELNKNLEQKVQLRTQELQQLASELTDASEAKSRFLANMSHEIRTPMTSIIGYADGIILGDIKPHERNHGIQVILQNSRHVLGLINDILDMSKIEANRLEIDLVETDLFATIAHIESLLGKQIRDKGLKFKVDYQFPLPDWIISDPTRLRQILLNLTANALKFTTVGHIQLVVSCTKEQLVIKVKDSGIGMTEAEQQDLFTPFYQADSSISRKYGGTGLGLNISKSLAEKLDGNITVHSHVGSGSEFSLTIALYMPERMSWINSFDEISTSKEKELSSQSQRNLVGEVLIAEDHPENRELIKRILERMGLTVTAVENGKDAVQATLDHQFDLILLDIQMPVMDGEQAIHIMQATGLTTPIVALTANTMKHEVDRYLKQGFIDHIGKPIERSEFSYKIASYLDIEILEDVKLPEREFEILKQVYIEGLKKQQETITKQYADGDMAGFAQSVHMLKGTAGMFECETLYQHAIKLDKALKTNSVMLDSHLVYQVFDEIDDILCHSPQ</sequence>
<protein>
    <recommendedName>
        <fullName evidence="3">histidine kinase</fullName>
        <ecNumber evidence="3">2.7.13.3</ecNumber>
    </recommendedName>
</protein>
<evidence type="ECO:0000256" key="1">
    <source>
        <dbReference type="ARBA" id="ARBA00000085"/>
    </source>
</evidence>
<dbReference type="FunFam" id="1.10.287.130:FF:000001">
    <property type="entry name" value="Two-component sensor histidine kinase"/>
    <property type="match status" value="1"/>
</dbReference>
<dbReference type="PRINTS" id="PR00344">
    <property type="entry name" value="BCTRLSENSOR"/>
</dbReference>
<evidence type="ECO:0000256" key="14">
    <source>
        <dbReference type="PROSITE-ProRule" id="PRU00169"/>
    </source>
</evidence>
<feature type="modified residue" description="4-aspartylphosphate" evidence="14">
    <location>
        <position position="732"/>
    </location>
</feature>
<evidence type="ECO:0000259" key="17">
    <source>
        <dbReference type="PROSITE" id="PS50109"/>
    </source>
</evidence>
<dbReference type="InterPro" id="IPR004358">
    <property type="entry name" value="Sig_transdc_His_kin-like_C"/>
</dbReference>
<evidence type="ECO:0000256" key="8">
    <source>
        <dbReference type="ARBA" id="ARBA00022692"/>
    </source>
</evidence>
<evidence type="ECO:0000256" key="15">
    <source>
        <dbReference type="SAM" id="Phobius"/>
    </source>
</evidence>
<dbReference type="InterPro" id="IPR011623">
    <property type="entry name" value="7TMR_DISM_rcpt_extracell_dom1"/>
</dbReference>
<dbReference type="SUPFAM" id="SSF55874">
    <property type="entry name" value="ATPase domain of HSP90 chaperone/DNA topoisomerase II/histidine kinase"/>
    <property type="match status" value="1"/>
</dbReference>
<keyword evidence="10" id="KW-0067">ATP-binding</keyword>
<dbReference type="EC" id="2.7.13.3" evidence="3"/>
<evidence type="ECO:0000256" key="9">
    <source>
        <dbReference type="ARBA" id="ARBA00022777"/>
    </source>
</evidence>
<keyword evidence="4" id="KW-1003">Cell membrane</keyword>
<feature type="domain" description="Histidine kinase" evidence="17">
    <location>
        <begin position="434"/>
        <end position="651"/>
    </location>
</feature>
<evidence type="ECO:0000256" key="5">
    <source>
        <dbReference type="ARBA" id="ARBA00022519"/>
    </source>
</evidence>
<evidence type="ECO:0000256" key="7">
    <source>
        <dbReference type="ARBA" id="ARBA00022679"/>
    </source>
</evidence>
<feature type="transmembrane region" description="Helical" evidence="15">
    <location>
        <begin position="306"/>
        <end position="324"/>
    </location>
</feature>
<dbReference type="EMBL" id="JABBMT010000001">
    <property type="protein sequence ID" value="NMM39429.1"/>
    <property type="molecule type" value="Genomic_DNA"/>
</dbReference>
<dbReference type="InterPro" id="IPR036641">
    <property type="entry name" value="HPT_dom_sf"/>
</dbReference>
<dbReference type="InterPro" id="IPR005467">
    <property type="entry name" value="His_kinase_dom"/>
</dbReference>
<dbReference type="Gene3D" id="1.20.120.160">
    <property type="entry name" value="HPT domain"/>
    <property type="match status" value="1"/>
</dbReference>
<feature type="transmembrane region" description="Helical" evidence="15">
    <location>
        <begin position="190"/>
        <end position="212"/>
    </location>
</feature>
<evidence type="ECO:0000256" key="10">
    <source>
        <dbReference type="ARBA" id="ARBA00022840"/>
    </source>
</evidence>
<dbReference type="InterPro" id="IPR008207">
    <property type="entry name" value="Sig_transdc_His_kin_Hpt_dom"/>
</dbReference>
<evidence type="ECO:0000256" key="11">
    <source>
        <dbReference type="ARBA" id="ARBA00022989"/>
    </source>
</evidence>
<dbReference type="SMART" id="SM00388">
    <property type="entry name" value="HisKA"/>
    <property type="match status" value="1"/>
</dbReference>
<dbReference type="Gene3D" id="3.40.50.2300">
    <property type="match status" value="1"/>
</dbReference>
<dbReference type="RefSeq" id="WP_169017979.1">
    <property type="nucleotide sequence ID" value="NZ_JABBMT010000001.1"/>
</dbReference>
<dbReference type="CDD" id="cd17546">
    <property type="entry name" value="REC_hyHK_CKI1_RcsC-like"/>
    <property type="match status" value="1"/>
</dbReference>
<dbReference type="SMART" id="SM00448">
    <property type="entry name" value="REC"/>
    <property type="match status" value="1"/>
</dbReference>
<dbReference type="PROSITE" id="PS50109">
    <property type="entry name" value="HIS_KIN"/>
    <property type="match status" value="1"/>
</dbReference>
<comment type="catalytic activity">
    <reaction evidence="1">
        <text>ATP + protein L-histidine = ADP + protein N-phospho-L-histidine.</text>
        <dbReference type="EC" id="2.7.13.3"/>
    </reaction>
</comment>
<dbReference type="GO" id="GO:0000155">
    <property type="term" value="F:phosphorelay sensor kinase activity"/>
    <property type="evidence" value="ECO:0007669"/>
    <property type="project" value="InterPro"/>
</dbReference>
<dbReference type="AlphaFoldDB" id="A0A7Y0HBW0"/>
<dbReference type="Pfam" id="PF07695">
    <property type="entry name" value="7TMR-DISM_7TM"/>
    <property type="match status" value="1"/>
</dbReference>
<keyword evidence="10" id="KW-0547">Nucleotide-binding</keyword>
<dbReference type="InterPro" id="IPR036890">
    <property type="entry name" value="HATPase_C_sf"/>
</dbReference>
<dbReference type="InterPro" id="IPR003661">
    <property type="entry name" value="HisK_dim/P_dom"/>
</dbReference>
<keyword evidence="12" id="KW-0902">Two-component regulatory system</keyword>
<dbReference type="Proteomes" id="UP000570493">
    <property type="component" value="Unassembled WGS sequence"/>
</dbReference>
<dbReference type="CDD" id="cd00082">
    <property type="entry name" value="HisKA"/>
    <property type="match status" value="1"/>
</dbReference>
<feature type="transmembrane region" description="Helical" evidence="15">
    <location>
        <begin position="336"/>
        <end position="354"/>
    </location>
</feature>
<feature type="transmembrane region" description="Helical" evidence="15">
    <location>
        <begin position="282"/>
        <end position="300"/>
    </location>
</feature>
<keyword evidence="5" id="KW-0997">Cell inner membrane</keyword>
<evidence type="ECO:0000313" key="20">
    <source>
        <dbReference type="Proteomes" id="UP000570493"/>
    </source>
</evidence>
<dbReference type="SUPFAM" id="SSF47384">
    <property type="entry name" value="Homodimeric domain of signal transducing histidine kinase"/>
    <property type="match status" value="1"/>
</dbReference>
<comment type="caution">
    <text evidence="19">The sequence shown here is derived from an EMBL/GenBank/DDBJ whole genome shotgun (WGS) entry which is preliminary data.</text>
</comment>
<dbReference type="InterPro" id="IPR036097">
    <property type="entry name" value="HisK_dim/P_sf"/>
</dbReference>
<keyword evidence="11 15" id="KW-1133">Transmembrane helix</keyword>
<dbReference type="InterPro" id="IPR001789">
    <property type="entry name" value="Sig_transdc_resp-reg_receiver"/>
</dbReference>
<dbReference type="InterPro" id="IPR011006">
    <property type="entry name" value="CheY-like_superfamily"/>
</dbReference>
<feature type="signal peptide" evidence="16">
    <location>
        <begin position="1"/>
        <end position="22"/>
    </location>
</feature>
<keyword evidence="6 14" id="KW-0597">Phosphoprotein</keyword>
<dbReference type="Gene3D" id="1.10.287.130">
    <property type="match status" value="1"/>
</dbReference>
<dbReference type="PROSITE" id="PS50110">
    <property type="entry name" value="RESPONSE_REGULATORY"/>
    <property type="match status" value="1"/>
</dbReference>
<evidence type="ECO:0000256" key="13">
    <source>
        <dbReference type="ARBA" id="ARBA00023136"/>
    </source>
</evidence>
<keyword evidence="16" id="KW-0732">Signal</keyword>
<dbReference type="Pfam" id="PF01627">
    <property type="entry name" value="Hpt"/>
    <property type="match status" value="1"/>
</dbReference>
<dbReference type="SUPFAM" id="SSF52172">
    <property type="entry name" value="CheY-like"/>
    <property type="match status" value="1"/>
</dbReference>
<keyword evidence="13 15" id="KW-0472">Membrane</keyword>
<feature type="transmembrane region" description="Helical" evidence="15">
    <location>
        <begin position="219"/>
        <end position="238"/>
    </location>
</feature>
<feature type="chain" id="PRO_5031441852" description="histidine kinase" evidence="16">
    <location>
        <begin position="23"/>
        <end position="900"/>
    </location>
</feature>
<comment type="subcellular location">
    <subcellularLocation>
        <location evidence="2">Cell inner membrane</location>
        <topology evidence="2">Multi-pass membrane protein</topology>
    </subcellularLocation>
</comment>
<dbReference type="Pfam" id="PF00512">
    <property type="entry name" value="HisKA"/>
    <property type="match status" value="1"/>
</dbReference>
<proteinExistence type="predicted"/>
<feature type="transmembrane region" description="Helical" evidence="15">
    <location>
        <begin position="250"/>
        <end position="270"/>
    </location>
</feature>
<evidence type="ECO:0000256" key="2">
    <source>
        <dbReference type="ARBA" id="ARBA00004429"/>
    </source>
</evidence>
<keyword evidence="9" id="KW-0418">Kinase</keyword>
<dbReference type="Gene3D" id="3.30.565.10">
    <property type="entry name" value="Histidine kinase-like ATPase, C-terminal domain"/>
    <property type="match status" value="1"/>
</dbReference>
<keyword evidence="8 15" id="KW-0812">Transmembrane</keyword>
<dbReference type="Pfam" id="PF00072">
    <property type="entry name" value="Response_reg"/>
    <property type="match status" value="1"/>
</dbReference>
<dbReference type="Pfam" id="PF02518">
    <property type="entry name" value="HATPase_c"/>
    <property type="match status" value="1"/>
</dbReference>
<evidence type="ECO:0000256" key="12">
    <source>
        <dbReference type="ARBA" id="ARBA00023012"/>
    </source>
</evidence>
<dbReference type="PROSITE" id="PS51257">
    <property type="entry name" value="PROKAR_LIPOPROTEIN"/>
    <property type="match status" value="1"/>
</dbReference>
<keyword evidence="7" id="KW-0808">Transferase</keyword>
<gene>
    <name evidence="19" type="ORF">HHO47_00855</name>
</gene>
<dbReference type="SUPFAM" id="SSF47226">
    <property type="entry name" value="Histidine-containing phosphotransfer domain, HPT domain"/>
    <property type="match status" value="1"/>
</dbReference>
<evidence type="ECO:0000256" key="16">
    <source>
        <dbReference type="SAM" id="SignalP"/>
    </source>
</evidence>
<accession>A0A7Y0HBW0</accession>
<evidence type="ECO:0000256" key="3">
    <source>
        <dbReference type="ARBA" id="ARBA00012438"/>
    </source>
</evidence>
<dbReference type="SMART" id="SM00387">
    <property type="entry name" value="HATPase_c"/>
    <property type="match status" value="1"/>
</dbReference>
<dbReference type="CDD" id="cd16922">
    <property type="entry name" value="HATPase_EvgS-ArcB-TorS-like"/>
    <property type="match status" value="1"/>
</dbReference>
<dbReference type="FunFam" id="3.30.565.10:FF:000010">
    <property type="entry name" value="Sensor histidine kinase RcsC"/>
    <property type="match status" value="1"/>
</dbReference>
<feature type="domain" description="Response regulatory" evidence="18">
    <location>
        <begin position="683"/>
        <end position="797"/>
    </location>
</feature>
<evidence type="ECO:0000256" key="4">
    <source>
        <dbReference type="ARBA" id="ARBA00022475"/>
    </source>
</evidence>
<reference evidence="19" key="1">
    <citation type="submission" date="2020-04" db="EMBL/GenBank/DDBJ databases">
        <title>Genome Sequencing for Pseudoaltermonas arctica.</title>
        <authorList>
            <person name="Elkins N.S."/>
        </authorList>
    </citation>
    <scope>NUCLEOTIDE SEQUENCE [LARGE SCALE GENOMIC DNA]</scope>
    <source>
        <strain evidence="19">NEC-BIFX-2020_0012</strain>
    </source>
</reference>
<organism evidence="19 20">
    <name type="scientific">Pseudoalteromonas arctica</name>
    <dbReference type="NCBI Taxonomy" id="394751"/>
    <lineage>
        <taxon>Bacteria</taxon>
        <taxon>Pseudomonadati</taxon>
        <taxon>Pseudomonadota</taxon>
        <taxon>Gammaproteobacteria</taxon>
        <taxon>Alteromonadales</taxon>
        <taxon>Pseudoalteromonadaceae</taxon>
        <taxon>Pseudoalteromonas</taxon>
    </lineage>
</organism>
<dbReference type="InterPro" id="IPR003594">
    <property type="entry name" value="HATPase_dom"/>
</dbReference>
<evidence type="ECO:0000259" key="18">
    <source>
        <dbReference type="PROSITE" id="PS50110"/>
    </source>
</evidence>
<evidence type="ECO:0000256" key="6">
    <source>
        <dbReference type="ARBA" id="ARBA00022553"/>
    </source>
</evidence>
<evidence type="ECO:0000313" key="19">
    <source>
        <dbReference type="EMBL" id="NMM39429.1"/>
    </source>
</evidence>
<dbReference type="PANTHER" id="PTHR43047">
    <property type="entry name" value="TWO-COMPONENT HISTIDINE PROTEIN KINASE"/>
    <property type="match status" value="1"/>
</dbReference>